<evidence type="ECO:0000313" key="4">
    <source>
        <dbReference type="Proteomes" id="UP000541154"/>
    </source>
</evidence>
<evidence type="ECO:0000256" key="1">
    <source>
        <dbReference type="ARBA" id="ARBA00022801"/>
    </source>
</evidence>
<keyword evidence="4" id="KW-1185">Reference proteome</keyword>
<dbReference type="PANTHER" id="PTHR48081">
    <property type="entry name" value="AB HYDROLASE SUPERFAMILY PROTEIN C4A8.06C"/>
    <property type="match status" value="1"/>
</dbReference>
<reference evidence="3 4" key="1">
    <citation type="submission" date="2019-04" db="EMBL/GenBank/DDBJ databases">
        <title>Aspergillus burnettii sp. nov., novel species from soil in southeast Queensland.</title>
        <authorList>
            <person name="Gilchrist C.L.M."/>
            <person name="Pitt J.I."/>
            <person name="Lange L."/>
            <person name="Lacey H.J."/>
            <person name="Vuong D."/>
            <person name="Midgley D.J."/>
            <person name="Greenfield P."/>
            <person name="Bradbury M."/>
            <person name="Lacey E."/>
            <person name="Busk P.K."/>
            <person name="Pilgaard B."/>
            <person name="Chooi Y.H."/>
            <person name="Piggott A.M."/>
        </authorList>
    </citation>
    <scope>NUCLEOTIDE SEQUENCE [LARGE SCALE GENOMIC DNA]</scope>
    <source>
        <strain evidence="3 4">FRR 5400</strain>
    </source>
</reference>
<proteinExistence type="predicted"/>
<dbReference type="AlphaFoldDB" id="A0A8H6E4G1"/>
<protein>
    <recommendedName>
        <fullName evidence="2">Alpha/beta hydrolase fold-3 domain-containing protein</fullName>
    </recommendedName>
</protein>
<feature type="domain" description="Alpha/beta hydrolase fold-3" evidence="2">
    <location>
        <begin position="99"/>
        <end position="180"/>
    </location>
</feature>
<dbReference type="SUPFAM" id="SSF53474">
    <property type="entry name" value="alpha/beta-Hydrolases"/>
    <property type="match status" value="1"/>
</dbReference>
<dbReference type="Proteomes" id="UP000541154">
    <property type="component" value="Unassembled WGS sequence"/>
</dbReference>
<sequence>MAQNNNEKPLRYAHYSVPDPDFAKYKAMPNPFAELDTLSPAGMREIMSHMPVTFPYDEAIVSSVEVNHRTIKVRDGAEIKVGIYKDKDVGPNATLFFGVHGGGWVLGDYQSERPMHLLVAKKTKSVVVGVNYRLAPEYQFPHPVNDCFDALQWCRENADTLGINPNRIIVGGGSSGGNIVRTSIPKPRLPSNFDPIQAAALAQKDRDEGIGAVIGQVLNIPDICHPAHFPKDKYEYSSPEQNKDAPIMPTHAAHWFWAGVDPYASPILAKSLEGLPPALVQVAGLDPIRDEGLAYCEALEDAGVPVQRKVYPGLPHAFYLFPDLKATSVFYDTVVDWILALEKAH</sequence>
<keyword evidence="1" id="KW-0378">Hydrolase</keyword>
<comment type="caution">
    <text evidence="3">The sequence shown here is derived from an EMBL/GenBank/DDBJ whole genome shotgun (WGS) entry which is preliminary data.</text>
</comment>
<name>A0A8H6E4G1_PETAA</name>
<dbReference type="Pfam" id="PF07859">
    <property type="entry name" value="Abhydrolase_3"/>
    <property type="match status" value="2"/>
</dbReference>
<dbReference type="GO" id="GO:0016787">
    <property type="term" value="F:hydrolase activity"/>
    <property type="evidence" value="ECO:0007669"/>
    <property type="project" value="UniProtKB-KW"/>
</dbReference>
<evidence type="ECO:0000259" key="2">
    <source>
        <dbReference type="Pfam" id="PF07859"/>
    </source>
</evidence>
<dbReference type="Gene3D" id="3.40.50.1820">
    <property type="entry name" value="alpha/beta hydrolase"/>
    <property type="match status" value="1"/>
</dbReference>
<dbReference type="InterPro" id="IPR050300">
    <property type="entry name" value="GDXG_lipolytic_enzyme"/>
</dbReference>
<accession>A0A8H6E4G1</accession>
<dbReference type="InterPro" id="IPR013094">
    <property type="entry name" value="AB_hydrolase_3"/>
</dbReference>
<dbReference type="PANTHER" id="PTHR48081:SF8">
    <property type="entry name" value="ALPHA_BETA HYDROLASE FOLD-3 DOMAIN-CONTAINING PROTEIN-RELATED"/>
    <property type="match status" value="1"/>
</dbReference>
<dbReference type="EMBL" id="SPNV01000178">
    <property type="protein sequence ID" value="KAF5859097.1"/>
    <property type="molecule type" value="Genomic_DNA"/>
</dbReference>
<evidence type="ECO:0000313" key="3">
    <source>
        <dbReference type="EMBL" id="KAF5859097.1"/>
    </source>
</evidence>
<gene>
    <name evidence="3" type="ORF">ETB97_003283</name>
</gene>
<dbReference type="InterPro" id="IPR029058">
    <property type="entry name" value="AB_hydrolase_fold"/>
</dbReference>
<organism evidence="3 4">
    <name type="scientific">Petromyces alliaceus</name>
    <name type="common">Aspergillus alliaceus</name>
    <dbReference type="NCBI Taxonomy" id="209559"/>
    <lineage>
        <taxon>Eukaryota</taxon>
        <taxon>Fungi</taxon>
        <taxon>Dikarya</taxon>
        <taxon>Ascomycota</taxon>
        <taxon>Pezizomycotina</taxon>
        <taxon>Eurotiomycetes</taxon>
        <taxon>Eurotiomycetidae</taxon>
        <taxon>Eurotiales</taxon>
        <taxon>Aspergillaceae</taxon>
        <taxon>Aspergillus</taxon>
        <taxon>Aspergillus subgen. Circumdati</taxon>
    </lineage>
</organism>
<feature type="domain" description="Alpha/beta hydrolase fold-3" evidence="2">
    <location>
        <begin position="198"/>
        <end position="319"/>
    </location>
</feature>